<organism evidence="1">
    <name type="scientific">marine metagenome</name>
    <dbReference type="NCBI Taxonomy" id="408172"/>
    <lineage>
        <taxon>unclassified sequences</taxon>
        <taxon>metagenomes</taxon>
        <taxon>ecological metagenomes</taxon>
    </lineage>
</organism>
<proteinExistence type="predicted"/>
<reference evidence="1" key="1">
    <citation type="submission" date="2018-05" db="EMBL/GenBank/DDBJ databases">
        <authorList>
            <person name="Lanie J.A."/>
            <person name="Ng W.-L."/>
            <person name="Kazmierczak K.M."/>
            <person name="Andrzejewski T.M."/>
            <person name="Davidsen T.M."/>
            <person name="Wayne K.J."/>
            <person name="Tettelin H."/>
            <person name="Glass J.I."/>
            <person name="Rusch D."/>
            <person name="Podicherti R."/>
            <person name="Tsui H.-C.T."/>
            <person name="Winkler M.E."/>
        </authorList>
    </citation>
    <scope>NUCLEOTIDE SEQUENCE</scope>
</reference>
<protein>
    <submittedName>
        <fullName evidence="1">Uncharacterized protein</fullName>
    </submittedName>
</protein>
<name>A0A382U5X4_9ZZZZ</name>
<dbReference type="EMBL" id="UINC01141767">
    <property type="protein sequence ID" value="SVD29704.1"/>
    <property type="molecule type" value="Genomic_DNA"/>
</dbReference>
<evidence type="ECO:0000313" key="1">
    <source>
        <dbReference type="EMBL" id="SVD29704.1"/>
    </source>
</evidence>
<gene>
    <name evidence="1" type="ORF">METZ01_LOCUS382558</name>
</gene>
<dbReference type="AlphaFoldDB" id="A0A382U5X4"/>
<sequence>MAAPVKISVFVFGRQYKLYTEQ</sequence>
<accession>A0A382U5X4</accession>